<dbReference type="Proteomes" id="UP000000759">
    <property type="component" value="Chromosome 3"/>
</dbReference>
<feature type="compositionally biased region" description="Basic and acidic residues" evidence="3">
    <location>
        <begin position="131"/>
        <end position="140"/>
    </location>
</feature>
<protein>
    <recommendedName>
        <fullName evidence="4">SHSP domain-containing protein</fullName>
    </recommendedName>
</protein>
<dbReference type="SUPFAM" id="SSF49764">
    <property type="entry name" value="HSP20-like chaperones"/>
    <property type="match status" value="1"/>
</dbReference>
<evidence type="ECO:0000256" key="1">
    <source>
        <dbReference type="PROSITE-ProRule" id="PRU00285"/>
    </source>
</evidence>
<comment type="similarity">
    <text evidence="1 2">Belongs to the small heat shock protein (HSP20) family.</text>
</comment>
<evidence type="ECO:0000256" key="3">
    <source>
        <dbReference type="SAM" id="MobiDB-lite"/>
    </source>
</evidence>
<dbReference type="HOGENOM" id="CLU_1781072_0_0_1"/>
<dbReference type="InParanoid" id="B5Y4C3"/>
<evidence type="ECO:0000313" key="6">
    <source>
        <dbReference type="Proteomes" id="UP000000759"/>
    </source>
</evidence>
<feature type="region of interest" description="Disordered" evidence="3">
    <location>
        <begin position="185"/>
        <end position="225"/>
    </location>
</feature>
<dbReference type="AlphaFoldDB" id="B5Y4C3"/>
<keyword evidence="6" id="KW-1185">Reference proteome</keyword>
<dbReference type="OrthoDB" id="48413at2759"/>
<dbReference type="PROSITE" id="PS01031">
    <property type="entry name" value="SHSP"/>
    <property type="match status" value="1"/>
</dbReference>
<feature type="domain" description="SHSP" evidence="4">
    <location>
        <begin position="30"/>
        <end position="139"/>
    </location>
</feature>
<proteinExistence type="inferred from homology"/>
<dbReference type="Pfam" id="PF00011">
    <property type="entry name" value="HSP20"/>
    <property type="match status" value="1"/>
</dbReference>
<reference evidence="5 6" key="1">
    <citation type="journal article" date="2008" name="Nature">
        <title>The Phaeodactylum genome reveals the evolutionary history of diatom genomes.</title>
        <authorList>
            <person name="Bowler C."/>
            <person name="Allen A.E."/>
            <person name="Badger J.H."/>
            <person name="Grimwood J."/>
            <person name="Jabbari K."/>
            <person name="Kuo A."/>
            <person name="Maheswari U."/>
            <person name="Martens C."/>
            <person name="Maumus F."/>
            <person name="Otillar R.P."/>
            <person name="Rayko E."/>
            <person name="Salamov A."/>
            <person name="Vandepoele K."/>
            <person name="Beszteri B."/>
            <person name="Gruber A."/>
            <person name="Heijde M."/>
            <person name="Katinka M."/>
            <person name="Mock T."/>
            <person name="Valentin K."/>
            <person name="Verret F."/>
            <person name="Berges J.A."/>
            <person name="Brownlee C."/>
            <person name="Cadoret J.P."/>
            <person name="Chiovitti A."/>
            <person name="Choi C.J."/>
            <person name="Coesel S."/>
            <person name="De Martino A."/>
            <person name="Detter J.C."/>
            <person name="Durkin C."/>
            <person name="Falciatore A."/>
            <person name="Fournet J."/>
            <person name="Haruta M."/>
            <person name="Huysman M.J."/>
            <person name="Jenkins B.D."/>
            <person name="Jiroutova K."/>
            <person name="Jorgensen R.E."/>
            <person name="Joubert Y."/>
            <person name="Kaplan A."/>
            <person name="Kroger N."/>
            <person name="Kroth P.G."/>
            <person name="La Roche J."/>
            <person name="Lindquist E."/>
            <person name="Lommer M."/>
            <person name="Martin-Jezequel V."/>
            <person name="Lopez P.J."/>
            <person name="Lucas S."/>
            <person name="Mangogna M."/>
            <person name="McGinnis K."/>
            <person name="Medlin L.K."/>
            <person name="Montsant A."/>
            <person name="Oudot-Le Secq M.P."/>
            <person name="Napoli C."/>
            <person name="Obornik M."/>
            <person name="Parker M.S."/>
            <person name="Petit J.L."/>
            <person name="Porcel B.M."/>
            <person name="Poulsen N."/>
            <person name="Robison M."/>
            <person name="Rychlewski L."/>
            <person name="Rynearson T.A."/>
            <person name="Schmutz J."/>
            <person name="Shapiro H."/>
            <person name="Siaut M."/>
            <person name="Stanley M."/>
            <person name="Sussman M.R."/>
            <person name="Taylor A.R."/>
            <person name="Vardi A."/>
            <person name="von Dassow P."/>
            <person name="Vyverman W."/>
            <person name="Willis A."/>
            <person name="Wyrwicz L.S."/>
            <person name="Rokhsar D.S."/>
            <person name="Weissenbach J."/>
            <person name="Armbrust E.V."/>
            <person name="Green B.R."/>
            <person name="Van de Peer Y."/>
            <person name="Grigoriev I.V."/>
        </authorList>
    </citation>
    <scope>NUCLEOTIDE SEQUENCE [LARGE SCALE GENOMIC DNA]</scope>
    <source>
        <strain evidence="5 6">CCAP 1055/1</strain>
    </source>
</reference>
<dbReference type="GeneID" id="7204158"/>
<sequence>MPYYPYTTIASQQTHHPSQSGRLARQDFLRQLNPINNQRSFRRISASLRLTVDIPGVFARDLEVAINHGVLTIQGVRKTMSVDGTVCIKKHKFSRRYAIDTNVVDVARVDANLSHGVLAIRAPKKSGSQHVRIDEADEQTRNTTGNLSSREINVTTSNHELMSNLTPVDTARLAASQVPLAVQQGSEVNALPADPTTIPNGKDSDSSSHGEVSSDSCSQREDGQS</sequence>
<dbReference type="RefSeq" id="XP_002185988.1">
    <property type="nucleotide sequence ID" value="XM_002185952.1"/>
</dbReference>
<dbReference type="Gene3D" id="2.60.40.790">
    <property type="match status" value="1"/>
</dbReference>
<reference evidence="6" key="2">
    <citation type="submission" date="2008-08" db="EMBL/GenBank/DDBJ databases">
        <authorList>
            <consortium name="Diatom Consortium"/>
            <person name="Grigoriev I."/>
            <person name="Grimwood J."/>
            <person name="Kuo A."/>
            <person name="Otillar R.P."/>
            <person name="Salamov A."/>
            <person name="Detter J.C."/>
            <person name="Lindquist E."/>
            <person name="Shapiro H."/>
            <person name="Lucas S."/>
            <person name="Glavina del Rio T."/>
            <person name="Pitluck S."/>
            <person name="Rokhsar D."/>
            <person name="Bowler C."/>
        </authorList>
    </citation>
    <scope>GENOME REANNOTATION</scope>
    <source>
        <strain evidence="6">CCAP 1055/1</strain>
    </source>
</reference>
<evidence type="ECO:0000313" key="5">
    <source>
        <dbReference type="EMBL" id="ACI65458.1"/>
    </source>
</evidence>
<dbReference type="EMBL" id="CP001142">
    <property type="protein sequence ID" value="ACI65458.1"/>
    <property type="molecule type" value="Genomic_DNA"/>
</dbReference>
<gene>
    <name evidence="5" type="ORF">PHATR_43797</name>
</gene>
<accession>B5Y4C3</accession>
<dbReference type="InterPro" id="IPR002068">
    <property type="entry name" value="A-crystallin/Hsp20_dom"/>
</dbReference>
<name>B5Y4C3_PHATC</name>
<dbReference type="PaxDb" id="2850-Phatr43797"/>
<feature type="compositionally biased region" description="Polar residues" evidence="3">
    <location>
        <begin position="141"/>
        <end position="150"/>
    </location>
</feature>
<dbReference type="InterPro" id="IPR008978">
    <property type="entry name" value="HSP20-like_chaperone"/>
</dbReference>
<feature type="region of interest" description="Disordered" evidence="3">
    <location>
        <begin position="125"/>
        <end position="150"/>
    </location>
</feature>
<dbReference type="KEGG" id="pti:PHATR_43797"/>
<organism evidence="5 6">
    <name type="scientific">Phaeodactylum tricornutum (strain CCAP 1055/1)</name>
    <dbReference type="NCBI Taxonomy" id="556484"/>
    <lineage>
        <taxon>Eukaryota</taxon>
        <taxon>Sar</taxon>
        <taxon>Stramenopiles</taxon>
        <taxon>Ochrophyta</taxon>
        <taxon>Bacillariophyta</taxon>
        <taxon>Bacillariophyceae</taxon>
        <taxon>Bacillariophycidae</taxon>
        <taxon>Naviculales</taxon>
        <taxon>Phaeodactylaceae</taxon>
        <taxon>Phaeodactylum</taxon>
    </lineage>
</organism>
<evidence type="ECO:0000256" key="2">
    <source>
        <dbReference type="RuleBase" id="RU003616"/>
    </source>
</evidence>
<dbReference type="CDD" id="cd06464">
    <property type="entry name" value="ACD_sHsps-like"/>
    <property type="match status" value="1"/>
</dbReference>
<evidence type="ECO:0000259" key="4">
    <source>
        <dbReference type="PROSITE" id="PS01031"/>
    </source>
</evidence>